<dbReference type="EMBL" id="HBHJ01026896">
    <property type="protein sequence ID" value="CAD9706786.1"/>
    <property type="molecule type" value="Transcribed_RNA"/>
</dbReference>
<organism evidence="2">
    <name type="scientific">Rhizochromulina marina</name>
    <dbReference type="NCBI Taxonomy" id="1034831"/>
    <lineage>
        <taxon>Eukaryota</taxon>
        <taxon>Sar</taxon>
        <taxon>Stramenopiles</taxon>
        <taxon>Ochrophyta</taxon>
        <taxon>Dictyochophyceae</taxon>
        <taxon>Rhizochromulinales</taxon>
        <taxon>Rhizochromulina</taxon>
    </lineage>
</organism>
<dbReference type="AlphaFoldDB" id="A0A7S2SQG4"/>
<feature type="compositionally biased region" description="Low complexity" evidence="1">
    <location>
        <begin position="210"/>
        <end position="220"/>
    </location>
</feature>
<protein>
    <submittedName>
        <fullName evidence="2">Uncharacterized protein</fullName>
    </submittedName>
</protein>
<name>A0A7S2SQG4_9STRA</name>
<evidence type="ECO:0000256" key="1">
    <source>
        <dbReference type="SAM" id="MobiDB-lite"/>
    </source>
</evidence>
<proteinExistence type="predicted"/>
<reference evidence="2" key="1">
    <citation type="submission" date="2021-01" db="EMBL/GenBank/DDBJ databases">
        <authorList>
            <person name="Corre E."/>
            <person name="Pelletier E."/>
            <person name="Niang G."/>
            <person name="Scheremetjew M."/>
            <person name="Finn R."/>
            <person name="Kale V."/>
            <person name="Holt S."/>
            <person name="Cochrane G."/>
            <person name="Meng A."/>
            <person name="Brown T."/>
            <person name="Cohen L."/>
        </authorList>
    </citation>
    <scope>NUCLEOTIDE SEQUENCE</scope>
    <source>
        <strain evidence="2">CCMP1243</strain>
    </source>
</reference>
<evidence type="ECO:0000313" key="2">
    <source>
        <dbReference type="EMBL" id="CAD9706786.1"/>
    </source>
</evidence>
<accession>A0A7S2SQG4</accession>
<feature type="region of interest" description="Disordered" evidence="1">
    <location>
        <begin position="180"/>
        <end position="266"/>
    </location>
</feature>
<feature type="region of interest" description="Disordered" evidence="1">
    <location>
        <begin position="135"/>
        <end position="156"/>
    </location>
</feature>
<gene>
    <name evidence="2" type="ORF">RMAR1173_LOCUS17777</name>
</gene>
<sequence length="266" mass="27513">MLSEPSLAVPCRRRPRAALGAPLEDLHEPWSEAAQPKRSRYSTMADLSPSATLSSLVPHPTPVGLFTSPEWMMATSPTPPAMYPPLGHGGGAPGAFGAGGGTLTSPRVHARVESPEADVAEAASAAAASSLLTSRGLSASPSGAPAAAATSPSLSAATSSWFPVRDGVMAHRRSWHEALSEHVGGDDDPAAAPPASKRLRAVRFASANGSSTSSRSSLTSRDVRRGVRLSEAAAHPSPDTRHSLRNPYIPPSKRTCRPPSGRQSLS</sequence>
<feature type="region of interest" description="Disordered" evidence="1">
    <location>
        <begin position="1"/>
        <end position="59"/>
    </location>
</feature>